<reference evidence="1" key="1">
    <citation type="submission" date="2023-03" db="EMBL/GenBank/DDBJ databases">
        <title>Massive genome expansion in bonnet fungi (Mycena s.s.) driven by repeated elements and novel gene families across ecological guilds.</title>
        <authorList>
            <consortium name="Lawrence Berkeley National Laboratory"/>
            <person name="Harder C.B."/>
            <person name="Miyauchi S."/>
            <person name="Viragh M."/>
            <person name="Kuo A."/>
            <person name="Thoen E."/>
            <person name="Andreopoulos B."/>
            <person name="Lu D."/>
            <person name="Skrede I."/>
            <person name="Drula E."/>
            <person name="Henrissat B."/>
            <person name="Morin E."/>
            <person name="Kohler A."/>
            <person name="Barry K."/>
            <person name="LaButti K."/>
            <person name="Morin E."/>
            <person name="Salamov A."/>
            <person name="Lipzen A."/>
            <person name="Mereny Z."/>
            <person name="Hegedus B."/>
            <person name="Baldrian P."/>
            <person name="Stursova M."/>
            <person name="Weitz H."/>
            <person name="Taylor A."/>
            <person name="Grigoriev I.V."/>
            <person name="Nagy L.G."/>
            <person name="Martin F."/>
            <person name="Kauserud H."/>
        </authorList>
    </citation>
    <scope>NUCLEOTIDE SEQUENCE</scope>
    <source>
        <strain evidence="1">CBHHK182m</strain>
    </source>
</reference>
<dbReference type="AlphaFoldDB" id="A0AAD7JZX6"/>
<name>A0AAD7JZX6_9AGAR</name>
<dbReference type="EMBL" id="JARKIB010000012">
    <property type="protein sequence ID" value="KAJ7774081.1"/>
    <property type="molecule type" value="Genomic_DNA"/>
</dbReference>
<organism evidence="1 2">
    <name type="scientific">Mycena metata</name>
    <dbReference type="NCBI Taxonomy" id="1033252"/>
    <lineage>
        <taxon>Eukaryota</taxon>
        <taxon>Fungi</taxon>
        <taxon>Dikarya</taxon>
        <taxon>Basidiomycota</taxon>
        <taxon>Agaricomycotina</taxon>
        <taxon>Agaricomycetes</taxon>
        <taxon>Agaricomycetidae</taxon>
        <taxon>Agaricales</taxon>
        <taxon>Marasmiineae</taxon>
        <taxon>Mycenaceae</taxon>
        <taxon>Mycena</taxon>
    </lineage>
</organism>
<sequence length="346" mass="38646">MPSALSPDICWEIAQYATHAHLELLLLSKTIHTVVIPLLYRSVDIDHGAFGFVNSLANNSRLPPLVRTLSFGDHARVDTIQWASVLPAMNNLKLLCINHGIDFLLAILPQISFSLDIFGSRCSVVGNWATLIASQPTLGELQLNDDYYGAPPTVAQLPSLRAVKGRPADLARFARIHPLEDMWFFTGPPHARRSLKSADLALFASSSSWLCSVRLNACQLLLFWKQAPKVVKEIQHIVFDEDPQWCHFKREGESLAVVGGPLAAVNTSDRDPVYPPLLRADGEFFMNSFKVICPKPHFETFRVYARDGCITWHHWGLSAEQVSYLPPPPEHGPAELEEDYQCLFGN</sequence>
<keyword evidence="2" id="KW-1185">Reference proteome</keyword>
<protein>
    <submittedName>
        <fullName evidence="1">Uncharacterized protein</fullName>
    </submittedName>
</protein>
<evidence type="ECO:0000313" key="2">
    <source>
        <dbReference type="Proteomes" id="UP001215598"/>
    </source>
</evidence>
<dbReference type="Proteomes" id="UP001215598">
    <property type="component" value="Unassembled WGS sequence"/>
</dbReference>
<gene>
    <name evidence="1" type="ORF">B0H16DRAFT_1713916</name>
</gene>
<evidence type="ECO:0000313" key="1">
    <source>
        <dbReference type="EMBL" id="KAJ7774081.1"/>
    </source>
</evidence>
<proteinExistence type="predicted"/>
<accession>A0AAD7JZX6</accession>
<comment type="caution">
    <text evidence="1">The sequence shown here is derived from an EMBL/GenBank/DDBJ whole genome shotgun (WGS) entry which is preliminary data.</text>
</comment>